<organism evidence="1 2">
    <name type="scientific">Enhygromyxa salina</name>
    <dbReference type="NCBI Taxonomy" id="215803"/>
    <lineage>
        <taxon>Bacteria</taxon>
        <taxon>Pseudomonadati</taxon>
        <taxon>Myxococcota</taxon>
        <taxon>Polyangia</taxon>
        <taxon>Nannocystales</taxon>
        <taxon>Nannocystaceae</taxon>
        <taxon>Enhygromyxa</taxon>
    </lineage>
</organism>
<protein>
    <submittedName>
        <fullName evidence="1">Uncharacterized protein</fullName>
    </submittedName>
</protein>
<gene>
    <name evidence="1" type="ORF">DB30_08125</name>
</gene>
<dbReference type="EMBL" id="JMCC02000099">
    <property type="protein sequence ID" value="KIG13358.1"/>
    <property type="molecule type" value="Genomic_DNA"/>
</dbReference>
<sequence length="46" mass="4797">MIEIAEANGQANGQANGRGGVQQAAALQKVEPRAAPFLEARYGSKK</sequence>
<dbReference type="Proteomes" id="UP000031599">
    <property type="component" value="Unassembled WGS sequence"/>
</dbReference>
<proteinExistence type="predicted"/>
<evidence type="ECO:0000313" key="1">
    <source>
        <dbReference type="EMBL" id="KIG13358.1"/>
    </source>
</evidence>
<reference evidence="1 2" key="1">
    <citation type="submission" date="2014-12" db="EMBL/GenBank/DDBJ databases">
        <title>Genome assembly of Enhygromyxa salina DSM 15201.</title>
        <authorList>
            <person name="Sharma G."/>
            <person name="Subramanian S."/>
        </authorList>
    </citation>
    <scope>NUCLEOTIDE SEQUENCE [LARGE SCALE GENOMIC DNA]</scope>
    <source>
        <strain evidence="1 2">DSM 15201</strain>
    </source>
</reference>
<dbReference type="RefSeq" id="WP_153258432.1">
    <property type="nucleotide sequence ID" value="NZ_JMCC02000099.1"/>
</dbReference>
<accession>A0A0C1ZQV8</accession>
<name>A0A0C1ZQV8_9BACT</name>
<evidence type="ECO:0000313" key="2">
    <source>
        <dbReference type="Proteomes" id="UP000031599"/>
    </source>
</evidence>
<dbReference type="AlphaFoldDB" id="A0A0C1ZQV8"/>
<comment type="caution">
    <text evidence="1">The sequence shown here is derived from an EMBL/GenBank/DDBJ whole genome shotgun (WGS) entry which is preliminary data.</text>
</comment>